<dbReference type="EMBL" id="KZ559539">
    <property type="protein sequence ID" value="PLN81176.1"/>
    <property type="molecule type" value="Genomic_DNA"/>
</dbReference>
<keyword evidence="2" id="KW-1185">Reference proteome</keyword>
<evidence type="ECO:0000313" key="2">
    <source>
        <dbReference type="Proteomes" id="UP000235023"/>
    </source>
</evidence>
<evidence type="ECO:0000313" key="1">
    <source>
        <dbReference type="EMBL" id="PLN81176.1"/>
    </source>
</evidence>
<proteinExistence type="predicted"/>
<name>A0A2J5HV19_9EURO</name>
<protein>
    <submittedName>
        <fullName evidence="1">Uncharacterized protein</fullName>
    </submittedName>
</protein>
<accession>A0A2J5HV19</accession>
<dbReference type="Proteomes" id="UP000235023">
    <property type="component" value="Unassembled WGS sequence"/>
</dbReference>
<organism evidence="1 2">
    <name type="scientific">Aspergillus taichungensis</name>
    <dbReference type="NCBI Taxonomy" id="482145"/>
    <lineage>
        <taxon>Eukaryota</taxon>
        <taxon>Fungi</taxon>
        <taxon>Dikarya</taxon>
        <taxon>Ascomycota</taxon>
        <taxon>Pezizomycotina</taxon>
        <taxon>Eurotiomycetes</taxon>
        <taxon>Eurotiomycetidae</taxon>
        <taxon>Eurotiales</taxon>
        <taxon>Aspergillaceae</taxon>
        <taxon>Aspergillus</taxon>
        <taxon>Aspergillus subgen. Circumdati</taxon>
    </lineage>
</organism>
<gene>
    <name evidence="1" type="ORF">BDW42DRAFT_99995</name>
</gene>
<reference evidence="2" key="1">
    <citation type="submission" date="2017-12" db="EMBL/GenBank/DDBJ databases">
        <authorList>
            <consortium name="DOE Joint Genome Institute"/>
            <person name="Mondo S.J."/>
            <person name="Kjaerbolling I."/>
            <person name="Vesth T.C."/>
            <person name="Frisvad J.C."/>
            <person name="Nybo J.L."/>
            <person name="Theobald S."/>
            <person name="Kuo A."/>
            <person name="Bowyer P."/>
            <person name="Matsuda Y."/>
            <person name="Lyhne E.K."/>
            <person name="Kogle M.E."/>
            <person name="Clum A."/>
            <person name="Lipzen A."/>
            <person name="Salamov A."/>
            <person name="Ngan C.Y."/>
            <person name="Daum C."/>
            <person name="Chiniquy J."/>
            <person name="Barry K."/>
            <person name="LaButti K."/>
            <person name="Haridas S."/>
            <person name="Simmons B.A."/>
            <person name="Magnuson J.K."/>
            <person name="Mortensen U.H."/>
            <person name="Larsen T.O."/>
            <person name="Grigoriev I.V."/>
            <person name="Baker S.E."/>
            <person name="Andersen M.R."/>
            <person name="Nordberg H.P."/>
            <person name="Cantor M.N."/>
            <person name="Hua S.X."/>
        </authorList>
    </citation>
    <scope>NUCLEOTIDE SEQUENCE [LARGE SCALE GENOMIC DNA]</scope>
    <source>
        <strain evidence="2">IBT 19404</strain>
    </source>
</reference>
<sequence>MGFLRVPTAPNHQRLPTTFLSVKYTMSIINELEQLLDNLSVTSKSRPILRPEQIAETISKFPRFPFDDRKSNNTDLGCSV</sequence>
<dbReference type="AlphaFoldDB" id="A0A2J5HV19"/>